<gene>
    <name evidence="4" type="primary">LOC105033898</name>
</gene>
<evidence type="ECO:0000313" key="4">
    <source>
        <dbReference type="RefSeq" id="XP_029117260.1"/>
    </source>
</evidence>
<organism evidence="3 4">
    <name type="scientific">Elaeis guineensis var. tenera</name>
    <name type="common">Oil palm</name>
    <dbReference type="NCBI Taxonomy" id="51953"/>
    <lineage>
        <taxon>Eukaryota</taxon>
        <taxon>Viridiplantae</taxon>
        <taxon>Streptophyta</taxon>
        <taxon>Embryophyta</taxon>
        <taxon>Tracheophyta</taxon>
        <taxon>Spermatophyta</taxon>
        <taxon>Magnoliopsida</taxon>
        <taxon>Liliopsida</taxon>
        <taxon>Arecaceae</taxon>
        <taxon>Arecoideae</taxon>
        <taxon>Cocoseae</taxon>
        <taxon>Elaeidinae</taxon>
        <taxon>Elaeis</taxon>
    </lineage>
</organism>
<dbReference type="Proteomes" id="UP000504607">
    <property type="component" value="Unplaced"/>
</dbReference>
<dbReference type="AlphaFoldDB" id="A0A8N4EYI5"/>
<keyword evidence="1" id="KW-0732">Signal</keyword>
<dbReference type="InterPro" id="IPR044788">
    <property type="entry name" value="X8_dom_prot"/>
</dbReference>
<dbReference type="InterPro" id="IPR012946">
    <property type="entry name" value="X8"/>
</dbReference>
<reference evidence="4" key="1">
    <citation type="submission" date="2025-08" db="UniProtKB">
        <authorList>
            <consortium name="RefSeq"/>
        </authorList>
    </citation>
    <scope>IDENTIFICATION</scope>
</reference>
<evidence type="ECO:0000256" key="1">
    <source>
        <dbReference type="ARBA" id="ARBA00022729"/>
    </source>
</evidence>
<dbReference type="GO" id="GO:0009506">
    <property type="term" value="C:plasmodesma"/>
    <property type="evidence" value="ECO:0007669"/>
    <property type="project" value="UniProtKB-ARBA"/>
</dbReference>
<dbReference type="Pfam" id="PF07983">
    <property type="entry name" value="X8"/>
    <property type="match status" value="1"/>
</dbReference>
<keyword evidence="3" id="KW-1185">Reference proteome</keyword>
<dbReference type="SMART" id="SM00768">
    <property type="entry name" value="X8"/>
    <property type="match status" value="1"/>
</dbReference>
<name>A0A8N4EYI5_ELAGV</name>
<dbReference type="OrthoDB" id="1928574at2759"/>
<accession>A0A8N4EYI5</accession>
<sequence>MNSLLTSPKRKTMARKIEASTSLAFFFPLLLLSLALGRAIASSQGQLLQKTWCVAKPSSDEATLTGNLNYACSQVDCKVLQKDCLCFYPDNLISHASVAMNLYYQARGRNYWNCYFRNSGLVSTTDPSFGNCSYVYY</sequence>
<evidence type="ECO:0000313" key="3">
    <source>
        <dbReference type="Proteomes" id="UP000504607"/>
    </source>
</evidence>
<dbReference type="Gene3D" id="1.20.58.1040">
    <property type="match status" value="1"/>
</dbReference>
<protein>
    <submittedName>
        <fullName evidence="4">Glucan endo-1,3-beta-D-glucosidase-like isoform X1</fullName>
    </submittedName>
</protein>
<feature type="domain" description="X8" evidence="2">
    <location>
        <begin position="51"/>
        <end position="134"/>
    </location>
</feature>
<evidence type="ECO:0000259" key="2">
    <source>
        <dbReference type="SMART" id="SM00768"/>
    </source>
</evidence>
<dbReference type="GeneID" id="105033898"/>
<dbReference type="PANTHER" id="PTHR31044">
    <property type="entry name" value="BETA-1,3 GLUCANASE"/>
    <property type="match status" value="1"/>
</dbReference>
<dbReference type="RefSeq" id="XP_029117260.1">
    <property type="nucleotide sequence ID" value="XM_029261427.1"/>
</dbReference>
<dbReference type="PANTHER" id="PTHR31044:SF57">
    <property type="entry name" value="CARBOHYDRATE-BINDING X8 DOMAIN SUPERFAMILY PROTEIN"/>
    <property type="match status" value="1"/>
</dbReference>
<proteinExistence type="predicted"/>